<feature type="compositionally biased region" description="Polar residues" evidence="1">
    <location>
        <begin position="78"/>
        <end position="89"/>
    </location>
</feature>
<organism evidence="2 3">
    <name type="scientific">Xanthomonas citri pv. sesbaniae</name>
    <dbReference type="NCBI Taxonomy" id="473425"/>
    <lineage>
        <taxon>Bacteria</taxon>
        <taxon>Pseudomonadati</taxon>
        <taxon>Pseudomonadota</taxon>
        <taxon>Gammaproteobacteria</taxon>
        <taxon>Lysobacterales</taxon>
        <taxon>Lysobacteraceae</taxon>
        <taxon>Xanthomonas</taxon>
    </lineage>
</organism>
<evidence type="ECO:0008006" key="4">
    <source>
        <dbReference type="Google" id="ProtNLM"/>
    </source>
</evidence>
<evidence type="ECO:0000313" key="3">
    <source>
        <dbReference type="Proteomes" id="UP000825388"/>
    </source>
</evidence>
<proteinExistence type="predicted"/>
<reference evidence="2" key="1">
    <citation type="submission" date="2015-12" db="EMBL/GenBank/DDBJ databases">
        <authorList>
            <person name="Bansal K."/>
            <person name="Midha S."/>
            <person name="Patil P.B."/>
        </authorList>
    </citation>
    <scope>NUCLEOTIDE SEQUENCE</scope>
    <source>
        <strain evidence="2">LMG867</strain>
    </source>
</reference>
<dbReference type="RefSeq" id="WP_089113667.1">
    <property type="nucleotide sequence ID" value="NZ_LOKL01000153.1"/>
</dbReference>
<gene>
    <name evidence="2" type="ORF">Xseb_19035</name>
</gene>
<protein>
    <recommendedName>
        <fullName evidence="4">Type III secretion system effector protein</fullName>
    </recommendedName>
</protein>
<dbReference type="EMBL" id="LOKL01000153">
    <property type="protein sequence ID" value="MBZ3926161.1"/>
    <property type="molecule type" value="Genomic_DNA"/>
</dbReference>
<accession>A0AAW4RUQ1</accession>
<dbReference type="Proteomes" id="UP000825388">
    <property type="component" value="Unassembled WGS sequence"/>
</dbReference>
<evidence type="ECO:0000256" key="1">
    <source>
        <dbReference type="SAM" id="MobiDB-lite"/>
    </source>
</evidence>
<name>A0AAW4RUQ1_XANCI</name>
<feature type="region of interest" description="Disordered" evidence="1">
    <location>
        <begin position="69"/>
        <end position="89"/>
    </location>
</feature>
<evidence type="ECO:0000313" key="2">
    <source>
        <dbReference type="EMBL" id="MBZ3926161.1"/>
    </source>
</evidence>
<dbReference type="AlphaFoldDB" id="A0AAW4RUQ1"/>
<comment type="caution">
    <text evidence="2">The sequence shown here is derived from an EMBL/GenBank/DDBJ whole genome shotgun (WGS) entry which is preliminary data.</text>
</comment>
<sequence length="412" mass="43274">MSKLGALREKAIAEQGAILSTVSLDEVPPLAPEAPPEDAAFIASLMAGTGGDTSIPERPPLAFDEAARAAGDAPAPVTQPTGGDASTASQSDLLRALSSAIERLGPSRSQAEILAWPEAQSAWGEVRGLAAAAFALGMAAPVEQVFRRYGAPGEGLLQAAQLKAPLNMALAGFKPAAGPTPVAATKAQSEAQPNAPALGSGHGGGGSGSVAAALAKLVAAPVAIPMAAGSKVWQMVQNRFGPRPKLQPGVDGFSVMRQQFDEAANRAIDQIAHLRSGPMKSFLTEMSQDPLRPSEQLRRMQGDKKGTYCERAKRLHELSGQPEVQGQYKKLHDAMEHLQYRSRRLAECGHEAGIEVEDIIGDKLESVAKAGEGIPMIDDKGKLAELRESLDALIERIREFLRSLFARPGAAP</sequence>